<comment type="caution">
    <text evidence="2">The sequence shown here is derived from an EMBL/GenBank/DDBJ whole genome shotgun (WGS) entry which is preliminary data.</text>
</comment>
<protein>
    <submittedName>
        <fullName evidence="2">Uncharacterized protein</fullName>
    </submittedName>
</protein>
<organism evidence="2 3">
    <name type="scientific">Phytophthora infestans</name>
    <name type="common">Potato late blight agent</name>
    <name type="synonym">Botrytis infestans</name>
    <dbReference type="NCBI Taxonomy" id="4787"/>
    <lineage>
        <taxon>Eukaryota</taxon>
        <taxon>Sar</taxon>
        <taxon>Stramenopiles</taxon>
        <taxon>Oomycota</taxon>
        <taxon>Peronosporomycetes</taxon>
        <taxon>Peronosporales</taxon>
        <taxon>Peronosporaceae</taxon>
        <taxon>Phytophthora</taxon>
    </lineage>
</organism>
<name>A0A833VZY6_PHYIN</name>
<dbReference type="AlphaFoldDB" id="A0A833VZY6"/>
<reference evidence="2" key="1">
    <citation type="submission" date="2020-04" db="EMBL/GenBank/DDBJ databases">
        <title>Hybrid Assembly of Korean Phytophthora infestans isolates.</title>
        <authorList>
            <person name="Prokchorchik M."/>
            <person name="Lee Y."/>
            <person name="Seo J."/>
            <person name="Cho J.-H."/>
            <person name="Park Y.-E."/>
            <person name="Jang D.-C."/>
            <person name="Im J.-S."/>
            <person name="Choi J.-G."/>
            <person name="Park H.-J."/>
            <person name="Lee G.-B."/>
            <person name="Lee Y.-G."/>
            <person name="Hong S.-Y."/>
            <person name="Cho K."/>
            <person name="Sohn K.H."/>
        </authorList>
    </citation>
    <scope>NUCLEOTIDE SEQUENCE</scope>
    <source>
        <strain evidence="2">KR_1_A1</strain>
    </source>
</reference>
<sequence length="144" mass="15742">MKLLSANGCVSKGEERCAFPNHAHLIPDDLHPQVRDHIVKHLGGCASESFGRTYMFSPRVQVSVRIYHSALPSIYKSVSARSAAVEALPLLNQRPRQRDPPLKVTPGTVNEVQSISPWQTAPSRTGPQELHRSSTPSGGNLATR</sequence>
<feature type="compositionally biased region" description="Polar residues" evidence="1">
    <location>
        <begin position="133"/>
        <end position="144"/>
    </location>
</feature>
<keyword evidence="3" id="KW-1185">Reference proteome</keyword>
<feature type="compositionally biased region" description="Polar residues" evidence="1">
    <location>
        <begin position="107"/>
        <end position="126"/>
    </location>
</feature>
<accession>A0A833VZY6</accession>
<dbReference type="Proteomes" id="UP000602510">
    <property type="component" value="Unassembled WGS sequence"/>
</dbReference>
<dbReference type="EMBL" id="WSZM01000282">
    <property type="protein sequence ID" value="KAF4036049.1"/>
    <property type="molecule type" value="Genomic_DNA"/>
</dbReference>
<feature type="region of interest" description="Disordered" evidence="1">
    <location>
        <begin position="91"/>
        <end position="144"/>
    </location>
</feature>
<evidence type="ECO:0000313" key="3">
    <source>
        <dbReference type="Proteomes" id="UP000602510"/>
    </source>
</evidence>
<evidence type="ECO:0000313" key="2">
    <source>
        <dbReference type="EMBL" id="KAF4036049.1"/>
    </source>
</evidence>
<gene>
    <name evidence="2" type="ORF">GN244_ATG11865</name>
</gene>
<proteinExistence type="predicted"/>
<evidence type="ECO:0000256" key="1">
    <source>
        <dbReference type="SAM" id="MobiDB-lite"/>
    </source>
</evidence>